<feature type="compositionally biased region" description="Polar residues" evidence="3">
    <location>
        <begin position="776"/>
        <end position="785"/>
    </location>
</feature>
<sequence>MPSFDEYPNPRGFPLECDTMPTTARDGEPKRRRRREDREGERDGDGEGEKDRESTSSREKIKSTHKLSSGRLHTKRSTSRERERDRDSPRSDRGSKKKVEMVVPEMERRPASGLNNEVKPQTSYPTFSKAHSREAVGSMEDVRNIKPSTPAATDVNREKRRNSTPAKLPTNPPPSPPLTADNPEIRRSGSGSSFRDAANEARPSMSDRRRSTEGTPRGSAVKDAESGAKLRKEAQFGQSEISSMPGAFPEDERRTTPSSGFRRTVSTASQPQSILTQNTQDSRDTRDSQSTVDSGATTVPPERKAQGQRPPRIVPIHDDSSPSFTDSQPRTPVYESMKTSARKTPAIIDVGAANLATPQAFGMTPMTAVPIMPPAPPPPPPPPMANNKEPPRVDYLLKNGGLVTMVPRRLVQTGPAQQYSTYQSPAILQQAPLEEYSKIFNSIHKRLDDYLHVLRTSGSLAVATGYKSVARRLLDKLSQVFARDISSVRCDCVICKTTPQPALSDEEDSGISWGEILEIVSGRSQLPQWPPFSIKADEGGLGIAGATLAPMQKLDIDVPEEYKDHYIRQNQKTKRAVQNWLAQQLEFPSSPPEEADEDTLMFAMMTKLDTTQRNFFIALMHGHSVIAASRAPTPAERPATSSTALQRASKALHRLYRLERSPRDCESAMYLLTNPHLHGMLATLAEVNEQEWDILVSGRFDGFLWSGAEAPPFPPSASQYASPVGSRAPSRGANGTPFSRNMTPFSGMSGGGGLPASRGPTPFSPLRTVGSPFDGTPQQQPTSRFPTRGPTPAGATNLAITPPAPVQMDEDTEIAVLAEVERNLFNDMERFEDAFEILHSRAELVRGLLRERSAGLSLQSQLRRGGTSDTGAFVRLDTPASGVTDFEDGDEMGGDDDGLGDAVSLAPDDSASQISVNRRHKRRVGRGVGDAGVGGARGTKVEVVREEDESLFEEERERRGGGVAGGRRSRY</sequence>
<feature type="compositionally biased region" description="Gly residues" evidence="3">
    <location>
        <begin position="926"/>
        <end position="937"/>
    </location>
</feature>
<dbReference type="PANTHER" id="PTHR15074">
    <property type="entry name" value="METHYL-CPG-BINDING PROTEIN"/>
    <property type="match status" value="1"/>
</dbReference>
<feature type="region of interest" description="Disordered" evidence="3">
    <location>
        <begin position="918"/>
        <end position="971"/>
    </location>
</feature>
<dbReference type="GO" id="GO:0003677">
    <property type="term" value="F:DNA binding"/>
    <property type="evidence" value="ECO:0007669"/>
    <property type="project" value="InterPro"/>
</dbReference>
<reference evidence="4 5" key="1">
    <citation type="submission" date="2017-03" db="EMBL/GenBank/DDBJ databases">
        <title>Genomes of endolithic fungi from Antarctica.</title>
        <authorList>
            <person name="Coleine C."/>
            <person name="Masonjones S."/>
            <person name="Stajich J.E."/>
        </authorList>
    </citation>
    <scope>NUCLEOTIDE SEQUENCE [LARGE SCALE GENOMIC DNA]</scope>
    <source>
        <strain evidence="4 5">CCFEE 5311</strain>
    </source>
</reference>
<feature type="compositionally biased region" description="Polar residues" evidence="3">
    <location>
        <begin position="736"/>
        <end position="746"/>
    </location>
</feature>
<evidence type="ECO:0000313" key="5">
    <source>
        <dbReference type="Proteomes" id="UP000310066"/>
    </source>
</evidence>
<evidence type="ECO:0000256" key="1">
    <source>
        <dbReference type="ARBA" id="ARBA00004123"/>
    </source>
</evidence>
<dbReference type="AlphaFoldDB" id="A0A4U0UU19"/>
<name>A0A4U0UU19_9PEZI</name>
<dbReference type="Proteomes" id="UP000310066">
    <property type="component" value="Unassembled WGS sequence"/>
</dbReference>
<feature type="compositionally biased region" description="Basic and acidic residues" evidence="3">
    <location>
        <begin position="36"/>
        <end position="62"/>
    </location>
</feature>
<dbReference type="PANTHER" id="PTHR15074:SF5">
    <property type="entry name" value="5-METHYLCYTOSINE G_T MISMATCH-SPECIFIC DNA GLYCOSYLASE"/>
    <property type="match status" value="1"/>
</dbReference>
<feature type="compositionally biased region" description="Polar residues" evidence="3">
    <location>
        <begin position="113"/>
        <end position="126"/>
    </location>
</feature>
<feature type="compositionally biased region" description="Polar residues" evidence="3">
    <location>
        <begin position="288"/>
        <end position="297"/>
    </location>
</feature>
<evidence type="ECO:0000256" key="3">
    <source>
        <dbReference type="SAM" id="MobiDB-lite"/>
    </source>
</evidence>
<evidence type="ECO:0000313" key="4">
    <source>
        <dbReference type="EMBL" id="TKA39508.1"/>
    </source>
</evidence>
<accession>A0A4U0UU19</accession>
<feature type="compositionally biased region" description="Polar residues" evidence="3">
    <location>
        <begin position="256"/>
        <end position="280"/>
    </location>
</feature>
<proteinExistence type="predicted"/>
<feature type="region of interest" description="Disordered" evidence="3">
    <location>
        <begin position="1"/>
        <end position="338"/>
    </location>
</feature>
<dbReference type="EMBL" id="NAJP01000038">
    <property type="protein sequence ID" value="TKA39508.1"/>
    <property type="molecule type" value="Genomic_DNA"/>
</dbReference>
<dbReference type="GO" id="GO:0005634">
    <property type="term" value="C:nucleus"/>
    <property type="evidence" value="ECO:0007669"/>
    <property type="project" value="UniProtKB-SubCell"/>
</dbReference>
<keyword evidence="2" id="KW-0539">Nucleus</keyword>
<evidence type="ECO:0000256" key="2">
    <source>
        <dbReference type="ARBA" id="ARBA00023242"/>
    </source>
</evidence>
<feature type="region of interest" description="Disordered" evidence="3">
    <location>
        <begin position="714"/>
        <end position="791"/>
    </location>
</feature>
<protein>
    <recommendedName>
        <fullName evidence="6">5-Methylcytosine G/T mismatch-specific DNA glycosylase</fullName>
    </recommendedName>
</protein>
<feature type="compositionally biased region" description="Basic and acidic residues" evidence="3">
    <location>
        <begin position="78"/>
        <end position="110"/>
    </location>
</feature>
<evidence type="ECO:0008006" key="6">
    <source>
        <dbReference type="Google" id="ProtNLM"/>
    </source>
</evidence>
<feature type="compositionally biased region" description="Polar residues" evidence="3">
    <location>
        <begin position="321"/>
        <end position="330"/>
    </location>
</feature>
<comment type="caution">
    <text evidence="4">The sequence shown here is derived from an EMBL/GenBank/DDBJ whole genome shotgun (WGS) entry which is preliminary data.</text>
</comment>
<gene>
    <name evidence="4" type="ORF">B0A54_10064</name>
</gene>
<feature type="compositionally biased region" description="Basic and acidic residues" evidence="3">
    <location>
        <begin position="220"/>
        <end position="234"/>
    </location>
</feature>
<comment type="subcellular location">
    <subcellularLocation>
        <location evidence="1">Nucleus</location>
    </subcellularLocation>
</comment>
<organism evidence="4 5">
    <name type="scientific">Friedmanniomyces endolithicus</name>
    <dbReference type="NCBI Taxonomy" id="329885"/>
    <lineage>
        <taxon>Eukaryota</taxon>
        <taxon>Fungi</taxon>
        <taxon>Dikarya</taxon>
        <taxon>Ascomycota</taxon>
        <taxon>Pezizomycotina</taxon>
        <taxon>Dothideomycetes</taxon>
        <taxon>Dothideomycetidae</taxon>
        <taxon>Mycosphaerellales</taxon>
        <taxon>Teratosphaeriaceae</taxon>
        <taxon>Friedmanniomyces</taxon>
    </lineage>
</organism>
<dbReference type="OrthoDB" id="5373744at2759"/>
<dbReference type="STRING" id="329885.A0A4U0UU19"/>
<dbReference type="InterPro" id="IPR045138">
    <property type="entry name" value="MeCP2/MBD4"/>
</dbReference>